<sequence length="128" mass="14190">MTTSYLKLKDKHNNLRVDFDMTNHKLEDMIKGWFVGSFSPTAYKTEACEVAVKNYVNGDSEAPHYHKIATEITLVLSGRIKMQGKEWGPGDIIVLSPGEITGFEALTDACNVVVKIPGALGDKYLVEQ</sequence>
<dbReference type="SUPFAM" id="SSF51182">
    <property type="entry name" value="RmlC-like cupins"/>
    <property type="match status" value="1"/>
</dbReference>
<dbReference type="Gene3D" id="2.60.120.10">
    <property type="entry name" value="Jelly Rolls"/>
    <property type="match status" value="1"/>
</dbReference>
<evidence type="ECO:0008006" key="2">
    <source>
        <dbReference type="Google" id="ProtNLM"/>
    </source>
</evidence>
<evidence type="ECO:0000313" key="1">
    <source>
        <dbReference type="EMBL" id="AAT91800.1"/>
    </source>
</evidence>
<dbReference type="EMBL" id="AY653208">
    <property type="protein sequence ID" value="AAT91800.1"/>
    <property type="molecule type" value="Genomic_DNA"/>
</dbReference>
<dbReference type="InterPro" id="IPR014710">
    <property type="entry name" value="RmlC-like_jellyroll"/>
</dbReference>
<name>Q692K9_YEREN</name>
<reference evidence="1" key="1">
    <citation type="submission" date="2004-06" db="EMBL/GenBank/DDBJ databases">
        <title>LPS genes of a serotype O:5 strain of Yersinia enterocolitica biotype 1A.</title>
        <authorList>
            <person name="Tennant S.M."/>
            <person name="Joe A."/>
            <person name="Robins-Browne R.M."/>
        </authorList>
    </citation>
    <scope>NUCLEOTIDE SEQUENCE</scope>
    <source>
        <strain evidence="1">T83</strain>
    </source>
</reference>
<protein>
    <recommendedName>
        <fullName evidence="2">Cupin domain-containing protein</fullName>
    </recommendedName>
</protein>
<dbReference type="AlphaFoldDB" id="Q692K9"/>
<organism evidence="1">
    <name type="scientific">Yersinia enterocolitica</name>
    <dbReference type="NCBI Taxonomy" id="630"/>
    <lineage>
        <taxon>Bacteria</taxon>
        <taxon>Pseudomonadati</taxon>
        <taxon>Pseudomonadota</taxon>
        <taxon>Gammaproteobacteria</taxon>
        <taxon>Enterobacterales</taxon>
        <taxon>Yersiniaceae</taxon>
        <taxon>Yersinia</taxon>
    </lineage>
</organism>
<accession>Q692K9</accession>
<dbReference type="InterPro" id="IPR011051">
    <property type="entry name" value="RmlC_Cupin_sf"/>
</dbReference>
<proteinExistence type="predicted"/>